<keyword evidence="6" id="KW-0333">Golgi apparatus</keyword>
<organism evidence="11 12">
    <name type="scientific">Bondarzewia mesenterica</name>
    <dbReference type="NCBI Taxonomy" id="1095465"/>
    <lineage>
        <taxon>Eukaryota</taxon>
        <taxon>Fungi</taxon>
        <taxon>Dikarya</taxon>
        <taxon>Basidiomycota</taxon>
        <taxon>Agaricomycotina</taxon>
        <taxon>Agaricomycetes</taxon>
        <taxon>Russulales</taxon>
        <taxon>Bondarzewiaceae</taxon>
        <taxon>Bondarzewia</taxon>
    </lineage>
</organism>
<evidence type="ECO:0000256" key="7">
    <source>
        <dbReference type="ARBA" id="ARBA00023136"/>
    </source>
</evidence>
<keyword evidence="12" id="KW-1185">Reference proteome</keyword>
<dbReference type="AlphaFoldDB" id="A0A4V3XG38"/>
<accession>A0A4V3XG38</accession>
<protein>
    <recommendedName>
        <fullName evidence="10">AP complex mu/sigma subunit domain-containing protein</fullName>
    </recommendedName>
</protein>
<name>A0A4V3XG38_9AGAM</name>
<keyword evidence="7" id="KW-0472">Membrane</keyword>
<dbReference type="GO" id="GO:0015031">
    <property type="term" value="P:protein transport"/>
    <property type="evidence" value="ECO:0007669"/>
    <property type="project" value="UniProtKB-KW"/>
</dbReference>
<dbReference type="GO" id="GO:0030121">
    <property type="term" value="C:AP-1 adaptor complex"/>
    <property type="evidence" value="ECO:0007669"/>
    <property type="project" value="InterPro"/>
</dbReference>
<dbReference type="OrthoDB" id="371463at2759"/>
<proteinExistence type="inferred from homology"/>
<dbReference type="CDD" id="cd14831">
    <property type="entry name" value="AP1_sigma"/>
    <property type="match status" value="1"/>
</dbReference>
<feature type="domain" description="AP complex mu/sigma subunit" evidence="10">
    <location>
        <begin position="295"/>
        <end position="434"/>
    </location>
</feature>
<evidence type="ECO:0000256" key="8">
    <source>
        <dbReference type="ARBA" id="ARBA00023329"/>
    </source>
</evidence>
<dbReference type="InterPro" id="IPR022775">
    <property type="entry name" value="AP_mu_sigma_su"/>
</dbReference>
<keyword evidence="5" id="KW-0653">Protein transport</keyword>
<dbReference type="SUPFAM" id="SSF64356">
    <property type="entry name" value="SNARE-like"/>
    <property type="match status" value="1"/>
</dbReference>
<feature type="region of interest" description="Disordered" evidence="9">
    <location>
        <begin position="430"/>
        <end position="453"/>
    </location>
</feature>
<evidence type="ECO:0000256" key="2">
    <source>
        <dbReference type="ARBA" id="ARBA00004555"/>
    </source>
</evidence>
<dbReference type="InterPro" id="IPR016635">
    <property type="entry name" value="AP_complex_ssu"/>
</dbReference>
<dbReference type="Gene3D" id="3.30.450.60">
    <property type="match status" value="1"/>
</dbReference>
<comment type="caution">
    <text evidence="11">The sequence shown here is derived from an EMBL/GenBank/DDBJ whole genome shotgun (WGS) entry which is preliminary data.</text>
</comment>
<comment type="similarity">
    <text evidence="3">Belongs to the adaptor complexes small subunit family.</text>
</comment>
<dbReference type="InterPro" id="IPR044733">
    <property type="entry name" value="AP1_sigma"/>
</dbReference>
<evidence type="ECO:0000256" key="5">
    <source>
        <dbReference type="ARBA" id="ARBA00022927"/>
    </source>
</evidence>
<dbReference type="PROSITE" id="PS51257">
    <property type="entry name" value="PROKAR_LIPOPROTEIN"/>
    <property type="match status" value="1"/>
</dbReference>
<dbReference type="InterPro" id="IPR011012">
    <property type="entry name" value="Longin-like_dom_sf"/>
</dbReference>
<evidence type="ECO:0000259" key="10">
    <source>
        <dbReference type="Pfam" id="PF01217"/>
    </source>
</evidence>
<evidence type="ECO:0000313" key="11">
    <source>
        <dbReference type="EMBL" id="THH19863.1"/>
    </source>
</evidence>
<gene>
    <name evidence="11" type="ORF">EW146_g1401</name>
</gene>
<keyword evidence="8" id="KW-0968">Cytoplasmic vesicle</keyword>
<evidence type="ECO:0000256" key="4">
    <source>
        <dbReference type="ARBA" id="ARBA00022448"/>
    </source>
</evidence>
<dbReference type="GO" id="GO:0035615">
    <property type="term" value="F:clathrin adaptor activity"/>
    <property type="evidence" value="ECO:0007669"/>
    <property type="project" value="InterPro"/>
</dbReference>
<evidence type="ECO:0000256" key="1">
    <source>
        <dbReference type="ARBA" id="ARBA00004156"/>
    </source>
</evidence>
<dbReference type="PANTHER" id="PTHR11753">
    <property type="entry name" value="ADAPTOR COMPLEXES SMALL SUBUNIT FAMILY"/>
    <property type="match status" value="1"/>
</dbReference>
<evidence type="ECO:0000256" key="6">
    <source>
        <dbReference type="ARBA" id="ARBA00023034"/>
    </source>
</evidence>
<sequence length="453" mass="51600">MHCVRNATEYSGLIWHIIMDPHLYINSAGLLACANPSSPPQPCSPLCLPLIYCSAFIMQIFFFVPDEQWCSDWKIHNGIQHWSRHELEAAYARAKDFLVQKRTELEESGKWTSEDGHTPGAPASGEGVCSFRLPKSFSSFLAPSNAETWKGMFNILNLKPAVTQAGPLRDTLLLLQSLEPGLIWMVSIDHIRDAGERSTTRALPCAVWMDQHRERLEYVLGSDRYQILREIAGDPEKPVVYNWVSMMDPYHTPSTSVLHHTPSTEEFEGDLDVINFTGIQWKQYNSSSKCGYLSKVRLAKWFTTMPPKAKAKIVKDVTQLVLARRTRMCNFLEYKDTKVVYRRYASLFFVCGIGQMDNELITLEIIHRYVEVLDRYFGNKAYAVRDTWHFSTVIRLRASPRSSTKQILDELIIAGELQESSKKSVLRVVTASDSTEEQENSEDTMARLGSRAS</sequence>
<evidence type="ECO:0000256" key="9">
    <source>
        <dbReference type="SAM" id="MobiDB-lite"/>
    </source>
</evidence>
<dbReference type="Pfam" id="PF01217">
    <property type="entry name" value="Clat_adaptor_s"/>
    <property type="match status" value="1"/>
</dbReference>
<comment type="subcellular location">
    <subcellularLocation>
        <location evidence="1">Cytoplasmic vesicle membrane</location>
    </subcellularLocation>
    <subcellularLocation>
        <location evidence="2">Golgi apparatus</location>
    </subcellularLocation>
</comment>
<dbReference type="EMBL" id="SGPL01000034">
    <property type="protein sequence ID" value="THH19863.1"/>
    <property type="molecule type" value="Genomic_DNA"/>
</dbReference>
<dbReference type="Proteomes" id="UP000310158">
    <property type="component" value="Unassembled WGS sequence"/>
</dbReference>
<keyword evidence="4" id="KW-0813">Transport</keyword>
<evidence type="ECO:0000313" key="12">
    <source>
        <dbReference type="Proteomes" id="UP000310158"/>
    </source>
</evidence>
<reference evidence="11 12" key="1">
    <citation type="submission" date="2019-02" db="EMBL/GenBank/DDBJ databases">
        <title>Genome sequencing of the rare red list fungi Bondarzewia mesenterica.</title>
        <authorList>
            <person name="Buettner E."/>
            <person name="Kellner H."/>
        </authorList>
    </citation>
    <scope>NUCLEOTIDE SEQUENCE [LARGE SCALE GENOMIC DNA]</scope>
    <source>
        <strain evidence="11 12">DSM 108281</strain>
    </source>
</reference>
<evidence type="ECO:0000256" key="3">
    <source>
        <dbReference type="ARBA" id="ARBA00006972"/>
    </source>
</evidence>